<keyword evidence="6" id="KW-1185">Reference proteome</keyword>
<reference evidence="5 6" key="1">
    <citation type="submission" date="2020-03" db="EMBL/GenBank/DDBJ databases">
        <title>Genomic Encyclopedia of Type Strains, Phase IV (KMG-IV): sequencing the most valuable type-strain genomes for metagenomic binning, comparative biology and taxonomic classification.</title>
        <authorList>
            <person name="Goeker M."/>
        </authorList>
    </citation>
    <scope>NUCLEOTIDE SEQUENCE [LARGE SCALE GENOMIC DNA]</scope>
    <source>
        <strain evidence="5 6">DSM 5718</strain>
    </source>
</reference>
<dbReference type="Gene3D" id="3.40.50.300">
    <property type="entry name" value="P-loop containing nucleotide triphosphate hydrolases"/>
    <property type="match status" value="2"/>
</dbReference>
<dbReference type="CDD" id="cd00009">
    <property type="entry name" value="AAA"/>
    <property type="match status" value="2"/>
</dbReference>
<evidence type="ECO:0000259" key="4">
    <source>
        <dbReference type="SMART" id="SM00382"/>
    </source>
</evidence>
<comment type="similarity">
    <text evidence="1">Belongs to the CbxX/CfxQ family.</text>
</comment>
<dbReference type="AlphaFoldDB" id="A0A846MRI5"/>
<dbReference type="SUPFAM" id="SSF52540">
    <property type="entry name" value="P-loop containing nucleoside triphosphate hydrolases"/>
    <property type="match status" value="2"/>
</dbReference>
<proteinExistence type="inferred from homology"/>
<dbReference type="InterPro" id="IPR027417">
    <property type="entry name" value="P-loop_NTPase"/>
</dbReference>
<keyword evidence="2" id="KW-0547">Nucleotide-binding</keyword>
<gene>
    <name evidence="5" type="ORF">FHS56_001495</name>
</gene>
<dbReference type="EMBL" id="JAASRN010000002">
    <property type="protein sequence ID" value="NIK73982.1"/>
    <property type="molecule type" value="Genomic_DNA"/>
</dbReference>
<dbReference type="PRINTS" id="PR00819">
    <property type="entry name" value="CBXCFQXSUPER"/>
</dbReference>
<dbReference type="InterPro" id="IPR003593">
    <property type="entry name" value="AAA+_ATPase"/>
</dbReference>
<dbReference type="RefSeq" id="WP_166919232.1">
    <property type="nucleotide sequence ID" value="NZ_JAASRN010000002.1"/>
</dbReference>
<feature type="domain" description="AAA+ ATPase" evidence="4">
    <location>
        <begin position="632"/>
        <end position="770"/>
    </location>
</feature>
<dbReference type="PANTHER" id="PTHR43392:SF2">
    <property type="entry name" value="AAA-TYPE ATPASE FAMILY PROTEIN _ ANKYRIN REPEAT FAMILY PROTEIN"/>
    <property type="match status" value="1"/>
</dbReference>
<name>A0A846MRI5_9BACT</name>
<dbReference type="InterPro" id="IPR003959">
    <property type="entry name" value="ATPase_AAA_core"/>
</dbReference>
<evidence type="ECO:0000256" key="2">
    <source>
        <dbReference type="ARBA" id="ARBA00022741"/>
    </source>
</evidence>
<dbReference type="InterPro" id="IPR000641">
    <property type="entry name" value="CbxX/CfxQ"/>
</dbReference>
<protein>
    <submittedName>
        <fullName evidence="5">SpoVK/Ycf46/Vps4 family AAA+-type ATPase</fullName>
    </submittedName>
</protein>
<evidence type="ECO:0000256" key="3">
    <source>
        <dbReference type="ARBA" id="ARBA00022840"/>
    </source>
</evidence>
<dbReference type="GO" id="GO:0016887">
    <property type="term" value="F:ATP hydrolysis activity"/>
    <property type="evidence" value="ECO:0007669"/>
    <property type="project" value="InterPro"/>
</dbReference>
<dbReference type="Pfam" id="PF00004">
    <property type="entry name" value="AAA"/>
    <property type="match status" value="2"/>
</dbReference>
<dbReference type="PANTHER" id="PTHR43392">
    <property type="entry name" value="AAA-TYPE ATPASE FAMILY PROTEIN / ANKYRIN REPEAT FAMILY PROTEIN"/>
    <property type="match status" value="1"/>
</dbReference>
<accession>A0A846MRI5</accession>
<dbReference type="Gene3D" id="1.10.8.60">
    <property type="match status" value="2"/>
</dbReference>
<keyword evidence="3" id="KW-0067">ATP-binding</keyword>
<dbReference type="FunFam" id="3.40.50.300:FF:000216">
    <property type="entry name" value="Type VII secretion ATPase EccA"/>
    <property type="match status" value="2"/>
</dbReference>
<organism evidence="5 6">
    <name type="scientific">Thermonema lapsum</name>
    <dbReference type="NCBI Taxonomy" id="28195"/>
    <lineage>
        <taxon>Bacteria</taxon>
        <taxon>Pseudomonadati</taxon>
        <taxon>Bacteroidota</taxon>
        <taxon>Cytophagia</taxon>
        <taxon>Cytophagales</taxon>
        <taxon>Thermonemataceae</taxon>
        <taxon>Thermonema</taxon>
    </lineage>
</organism>
<feature type="domain" description="AAA+ ATPase" evidence="4">
    <location>
        <begin position="345"/>
        <end position="484"/>
    </location>
</feature>
<dbReference type="Proteomes" id="UP000537126">
    <property type="component" value="Unassembled WGS sequence"/>
</dbReference>
<dbReference type="InterPro" id="IPR050773">
    <property type="entry name" value="CbxX/CfxQ_RuBisCO_ESX"/>
</dbReference>
<evidence type="ECO:0000313" key="5">
    <source>
        <dbReference type="EMBL" id="NIK73982.1"/>
    </source>
</evidence>
<dbReference type="Pfam" id="PF17866">
    <property type="entry name" value="AAA_lid_6"/>
    <property type="match status" value="2"/>
</dbReference>
<dbReference type="InterPro" id="IPR041627">
    <property type="entry name" value="AAA_lid_6"/>
</dbReference>
<evidence type="ECO:0000256" key="1">
    <source>
        <dbReference type="ARBA" id="ARBA00010378"/>
    </source>
</evidence>
<evidence type="ECO:0000313" key="6">
    <source>
        <dbReference type="Proteomes" id="UP000537126"/>
    </source>
</evidence>
<dbReference type="SMART" id="SM00382">
    <property type="entry name" value="AAA"/>
    <property type="match status" value="2"/>
</dbReference>
<comment type="caution">
    <text evidence="5">The sequence shown here is derived from an EMBL/GenBank/DDBJ whole genome shotgun (WGS) entry which is preliminary data.</text>
</comment>
<dbReference type="GO" id="GO:0005524">
    <property type="term" value="F:ATP binding"/>
    <property type="evidence" value="ECO:0007669"/>
    <property type="project" value="UniProtKB-KW"/>
</dbReference>
<sequence>MTSKKLDKNYKLRDLRCYASRNPLMGNQYQYRCVFEASEVNYLYAELSFYNKLFDEEDWACDCVLKAYRIKNNEKIELCSIDIHREVQKEENIVYVREGWGTPDYGGVWKRGDYIWEAFIDGELVASRKIYVEEGGKVTPGNNPYFDIESLRFFNGPYSLDDLPSGQRRYLTQFASDKTQYIWTELKLRNKQSRSWYCELFFSYFDDAGQLKGSMSDLAYVPPGTTTFYSLAGWGNGIPGSWLPDNYRVEVVFMSELVAVAPFRVHETQEIEGVPEVFYPAGGKPYVANGATAEAVDEKSLEDLLAELNEMIGLEPVKKRLNDFIHYLKFLRLRQAQGFEENTQISLHSAFLGNPGTGKTTVAKMLGKIYHKMGLLSKGTVHEVSRVDLVGKFIGQTAPQTQEAINKARGGILFIDEAYALARKGDEGGQDFGKEAIEILIKEMSDGPGDLAIIMAGYPEEMQHMLQSNPGMKSRINLIYHFPDYTPQELMEILELKARKKGVVFSPEAKEFIYKQLVEMYRNRDRTFGNARLVTSLVEEAKMNMGLRIVQQPSRELSKEALETILLEDVKGIFGKQQAKKPDIPIDEELLLDAMQQLNALIGMENVKNEIYELVKLVRFYRESGRDVLNKFSMHMVFTGNPGTGKTTLARIIAQIYKALGILERGHLVECDRQSLVAAYVGQTAIKTKQKIEEAIGGVLFIDEAYALSAKSEQDYGKEAMEVLLKQMEDRRGEFVVIVAGYPDNMHEFLHANPGLLSRFDMTIHFDDYNVEELYAIAVSMFEREGLQLDLAAQQQLRSYLEHLYRTRNKYFGNARSVRKVVQQAVRNQHLRMASLPKEERTPEVLATVTIEDLKDLLPTSEEKAEGLGFRLRGGEA</sequence>